<evidence type="ECO:0000259" key="5">
    <source>
        <dbReference type="SMART" id="SM00662"/>
    </source>
</evidence>
<evidence type="ECO:0000256" key="2">
    <source>
        <dbReference type="ARBA" id="ARBA00023163"/>
    </source>
</evidence>
<evidence type="ECO:0000256" key="3">
    <source>
        <dbReference type="ARBA" id="ARBA00031776"/>
    </source>
</evidence>
<organism evidence="6">
    <name type="scientific">Marvania geminata</name>
    <dbReference type="NCBI Taxonomy" id="97105"/>
    <lineage>
        <taxon>Eukaryota</taxon>
        <taxon>Viridiplantae</taxon>
        <taxon>Chlorophyta</taxon>
        <taxon>core chlorophytes</taxon>
        <taxon>Trebouxiophyceae</taxon>
        <taxon>Chlorellales</taxon>
        <taxon>Chlorellaceae</taxon>
        <taxon>Marvania</taxon>
    </lineage>
</organism>
<keyword evidence="6" id="KW-0150">Chloroplast</keyword>
<dbReference type="GO" id="GO:0006351">
    <property type="term" value="P:DNA-templated transcription"/>
    <property type="evidence" value="ECO:0007669"/>
    <property type="project" value="InterPro"/>
</dbReference>
<dbReference type="Gene3D" id="3.30.1360.10">
    <property type="entry name" value="RNA polymerase, RBP11-like subunit"/>
    <property type="match status" value="1"/>
</dbReference>
<dbReference type="GO" id="GO:0000428">
    <property type="term" value="C:DNA-directed RNA polymerase complex"/>
    <property type="evidence" value="ECO:0007669"/>
    <property type="project" value="UniProtKB-KW"/>
</dbReference>
<dbReference type="InterPro" id="IPR011263">
    <property type="entry name" value="DNA-dir_RNA_pol_RpoA/D/Rpb3"/>
</dbReference>
<feature type="domain" description="DNA-directed RNA polymerase RpoA/D/Rpb3-type" evidence="5">
    <location>
        <begin position="53"/>
        <end position="372"/>
    </location>
</feature>
<dbReference type="RefSeq" id="YP_009106897.1">
    <property type="nucleotide sequence ID" value="NC_025549.1"/>
</dbReference>
<dbReference type="GeneID" id="22161415"/>
<dbReference type="InterPro" id="IPR036603">
    <property type="entry name" value="RBP11-like"/>
</dbReference>
<feature type="compositionally biased region" description="Polar residues" evidence="4">
    <location>
        <begin position="117"/>
        <end position="131"/>
    </location>
</feature>
<dbReference type="InterPro" id="IPR011262">
    <property type="entry name" value="DNA-dir_RNA_pol_insert"/>
</dbReference>
<dbReference type="GO" id="GO:0003899">
    <property type="term" value="F:DNA-directed RNA polymerase activity"/>
    <property type="evidence" value="ECO:0007669"/>
    <property type="project" value="InterPro"/>
</dbReference>
<dbReference type="GO" id="GO:0046983">
    <property type="term" value="F:protein dimerization activity"/>
    <property type="evidence" value="ECO:0007669"/>
    <property type="project" value="InterPro"/>
</dbReference>
<protein>
    <recommendedName>
        <fullName evidence="3">Plastid-encoded RNA polymerase subunit alpha</fullName>
    </recommendedName>
</protein>
<accession>A0A097KRA1</accession>
<dbReference type="InterPro" id="IPR036643">
    <property type="entry name" value="RNApol_insert_sf"/>
</dbReference>
<keyword evidence="2" id="KW-0804">Transcription</keyword>
<dbReference type="AlphaFoldDB" id="A0A097KRA1"/>
<dbReference type="Pfam" id="PF01193">
    <property type="entry name" value="RNA_pol_L"/>
    <property type="match status" value="1"/>
</dbReference>
<reference evidence="6" key="1">
    <citation type="journal article" date="2014" name="BMC Evol. Biol.">
        <title>Chloroplast phylogenomic analysis resolves deep-level relationships within the green algal class Trebouxiophyceae.</title>
        <authorList>
            <person name="Lemieux C."/>
            <person name="Otis C."/>
            <person name="Turmel M."/>
        </authorList>
    </citation>
    <scope>NUCLEOTIDE SEQUENCE</scope>
</reference>
<dbReference type="SUPFAM" id="SSF55257">
    <property type="entry name" value="RBP11-like subunits of RNA polymerase"/>
    <property type="match status" value="1"/>
</dbReference>
<feature type="compositionally biased region" description="Basic and acidic residues" evidence="4">
    <location>
        <begin position="132"/>
        <end position="141"/>
    </location>
</feature>
<sequence>MMHKPMRASHDAAASLSMKSGFEKSSNSTKNSSNSTKFVSHIESRIEEKSTLYGHFQLGTFVSGQALTIANALRRTLLAEIPAFVITSVQIEGGEIISPKAGMALEEMLSDKVLSPKNASDASEQQLSIEQSRIDRDRFASRSDTPSPSLQEESLNPRQSLSRKLQKSDDFTKVENNSQTIHEFSSLPGMHENVLNLLLNLKRTVLVSNKFLGEAQHNFFSIDEKRASPTHFTASLNIRGPRVVTAGMIHFPKPLAVVDPSHYLATLSATGELKLDIKIEFVDPCFLTKFEKSMLDLSFIENDHEQKAKPIKLDPVPKPVKQVNFGIFELPNQPGKEYISFEIRTDGSITPKEALDFSLEKLTRLFLSLLHYIKKFLSNNITASKRNLFCNSMGSFAALHKGADALVVFDRPSQMKIFFIILRKKGFTLQRYTFSSEKIHTVFIRRQ</sequence>
<evidence type="ECO:0000256" key="4">
    <source>
        <dbReference type="SAM" id="MobiDB-lite"/>
    </source>
</evidence>
<dbReference type="EMBL" id="KM462888">
    <property type="protein sequence ID" value="AIT95694.1"/>
    <property type="molecule type" value="Genomic_DNA"/>
</dbReference>
<feature type="compositionally biased region" description="Polar residues" evidence="4">
    <location>
        <begin position="142"/>
        <end position="163"/>
    </location>
</feature>
<name>A0A097KRA1_9CHLO</name>
<keyword evidence="6" id="KW-0934">Plastid</keyword>
<dbReference type="SUPFAM" id="SSF56553">
    <property type="entry name" value="Insert subdomain of RNA polymerase alpha subunit"/>
    <property type="match status" value="1"/>
</dbReference>
<keyword evidence="1" id="KW-0240">DNA-directed RNA polymerase</keyword>
<feature type="region of interest" description="Disordered" evidence="4">
    <location>
        <begin position="115"/>
        <end position="172"/>
    </location>
</feature>
<dbReference type="SMART" id="SM00662">
    <property type="entry name" value="RPOLD"/>
    <property type="match status" value="1"/>
</dbReference>
<gene>
    <name evidence="6" type="primary">rpoA</name>
</gene>
<dbReference type="Pfam" id="PF01000">
    <property type="entry name" value="RNA_pol_A_bac"/>
    <property type="match status" value="1"/>
</dbReference>
<proteinExistence type="predicted"/>
<feature type="region of interest" description="Disordered" evidence="4">
    <location>
        <begin position="1"/>
        <end position="35"/>
    </location>
</feature>
<evidence type="ECO:0000313" key="6">
    <source>
        <dbReference type="EMBL" id="AIT95694.1"/>
    </source>
</evidence>
<dbReference type="Gene3D" id="2.170.120.12">
    <property type="entry name" value="DNA-directed RNA polymerase, insert domain"/>
    <property type="match status" value="1"/>
</dbReference>
<geneLocation type="chloroplast" evidence="6"/>
<feature type="compositionally biased region" description="Low complexity" evidence="4">
    <location>
        <begin position="24"/>
        <end position="35"/>
    </location>
</feature>
<evidence type="ECO:0000256" key="1">
    <source>
        <dbReference type="ARBA" id="ARBA00022478"/>
    </source>
</evidence>